<dbReference type="Proteomes" id="UP000184144">
    <property type="component" value="Unassembled WGS sequence"/>
</dbReference>
<evidence type="ECO:0000259" key="1">
    <source>
        <dbReference type="Pfam" id="PF12146"/>
    </source>
</evidence>
<dbReference type="SUPFAM" id="SSF53474">
    <property type="entry name" value="alpha/beta-Hydrolases"/>
    <property type="match status" value="1"/>
</dbReference>
<sequence length="319" mass="35680">MERAPFYSEIADAPANGRAHWIYTEDGLRLRVAIWKAENPEKGSILVFPGRTEFVETFGRTVADFEKFGYSSFVIDWRGHGLSDRVAEDPITGHVNRFSDYHKDVAAMIKAAHELDLPKPWYLVGNSMGACIGLRALIDGLPVAACAFCAPMWDIELSPVQRLAAWPVSWTAQMVGKGQTYAPGHSGESYILSVGFPDNRRTNDPDMYQYMVNQAQKAPDLHTGGPSMGWLYQTLTETRSLSKMPSPELPCITFCPDHDELISVPAVRERMARWPGGRIEIIQDAKHNLLLEPPEIRESVMTKICELFSAERKNPGPSE</sequence>
<dbReference type="InterPro" id="IPR029058">
    <property type="entry name" value="AB_hydrolase_fold"/>
</dbReference>
<evidence type="ECO:0000313" key="3">
    <source>
        <dbReference type="Proteomes" id="UP000184144"/>
    </source>
</evidence>
<dbReference type="RefSeq" id="WP_073145942.1">
    <property type="nucleotide sequence ID" value="NZ_FQUV01000009.1"/>
</dbReference>
<proteinExistence type="predicted"/>
<accession>A0A1M5DKA5</accession>
<dbReference type="EMBL" id="FQUV01000009">
    <property type="protein sequence ID" value="SHF67380.1"/>
    <property type="molecule type" value="Genomic_DNA"/>
</dbReference>
<feature type="domain" description="Serine aminopeptidase S33" evidence="1">
    <location>
        <begin position="41"/>
        <end position="293"/>
    </location>
</feature>
<dbReference type="PANTHER" id="PTHR11614">
    <property type="entry name" value="PHOSPHOLIPASE-RELATED"/>
    <property type="match status" value="1"/>
</dbReference>
<dbReference type="OrthoDB" id="9788260at2"/>
<name>A0A1M5DKA5_9RHOB</name>
<dbReference type="InterPro" id="IPR051044">
    <property type="entry name" value="MAG_DAG_Lipase"/>
</dbReference>
<dbReference type="Pfam" id="PF12146">
    <property type="entry name" value="Hydrolase_4"/>
    <property type="match status" value="1"/>
</dbReference>
<protein>
    <submittedName>
        <fullName evidence="2">Lysophospholipase</fullName>
    </submittedName>
</protein>
<dbReference type="STRING" id="1486859.SAMN05444273_10983"/>
<dbReference type="InterPro" id="IPR022742">
    <property type="entry name" value="Hydrolase_4"/>
</dbReference>
<gene>
    <name evidence="2" type="ORF">SAMN05444273_10983</name>
</gene>
<evidence type="ECO:0000313" key="2">
    <source>
        <dbReference type="EMBL" id="SHF67380.1"/>
    </source>
</evidence>
<keyword evidence="3" id="KW-1185">Reference proteome</keyword>
<reference evidence="3" key="1">
    <citation type="submission" date="2016-11" db="EMBL/GenBank/DDBJ databases">
        <authorList>
            <person name="Varghese N."/>
            <person name="Submissions S."/>
        </authorList>
    </citation>
    <scope>NUCLEOTIDE SEQUENCE [LARGE SCALE GENOMIC DNA]</scope>
    <source>
        <strain evidence="3">DSM 100566</strain>
    </source>
</reference>
<dbReference type="AlphaFoldDB" id="A0A1M5DKA5"/>
<organism evidence="2 3">
    <name type="scientific">Litoreibacter ascidiaceicola</name>
    <dbReference type="NCBI Taxonomy" id="1486859"/>
    <lineage>
        <taxon>Bacteria</taxon>
        <taxon>Pseudomonadati</taxon>
        <taxon>Pseudomonadota</taxon>
        <taxon>Alphaproteobacteria</taxon>
        <taxon>Rhodobacterales</taxon>
        <taxon>Roseobacteraceae</taxon>
        <taxon>Litoreibacter</taxon>
    </lineage>
</organism>
<dbReference type="Gene3D" id="3.40.50.1820">
    <property type="entry name" value="alpha/beta hydrolase"/>
    <property type="match status" value="1"/>
</dbReference>